<reference evidence="2" key="1">
    <citation type="submission" date="2017-01" db="EMBL/GenBank/DDBJ databases">
        <title>Draft genome of the species Salinivibrio sharmensis.</title>
        <authorList>
            <person name="Lopez-Hermoso C."/>
            <person name="De La Haba R."/>
            <person name="Sanchez-Porro C."/>
            <person name="Ventosa A."/>
        </authorList>
    </citation>
    <scope>NUCLEOTIDE SEQUENCE [LARGE SCALE GENOMIC DNA]</scope>
    <source>
        <strain evidence="2">CBH463</strain>
    </source>
</reference>
<evidence type="ECO:0008006" key="3">
    <source>
        <dbReference type="Google" id="ProtNLM"/>
    </source>
</evidence>
<name>A0ABX3KKN8_9GAMM</name>
<gene>
    <name evidence="1" type="ORF">BZG74_00005</name>
</gene>
<sequence>DNKSNKLKHKAVRTAIKTLEKNDFLKSCEYNREKKVFNIRVGDIKTKELSKSLDFDPFC</sequence>
<accession>A0ABX3KKN8</accession>
<organism evidence="1 2">
    <name type="scientific">Salinivibrio sharmensis</name>
    <dbReference type="NCBI Taxonomy" id="390883"/>
    <lineage>
        <taxon>Bacteria</taxon>
        <taxon>Pseudomonadati</taxon>
        <taxon>Pseudomonadota</taxon>
        <taxon>Gammaproteobacteria</taxon>
        <taxon>Vibrionales</taxon>
        <taxon>Vibrionaceae</taxon>
        <taxon>Salinivibrio</taxon>
    </lineage>
</organism>
<proteinExistence type="predicted"/>
<comment type="caution">
    <text evidence="1">The sequence shown here is derived from an EMBL/GenBank/DDBJ whole genome shotgun (WGS) entry which is preliminary data.</text>
</comment>
<evidence type="ECO:0000313" key="2">
    <source>
        <dbReference type="Proteomes" id="UP000188627"/>
    </source>
</evidence>
<evidence type="ECO:0000313" key="1">
    <source>
        <dbReference type="EMBL" id="OOE90670.1"/>
    </source>
</evidence>
<protein>
    <recommendedName>
        <fullName evidence="3">Replication protein</fullName>
    </recommendedName>
</protein>
<dbReference type="EMBL" id="MUFC01000001">
    <property type="protein sequence ID" value="OOE90670.1"/>
    <property type="molecule type" value="Genomic_DNA"/>
</dbReference>
<feature type="non-terminal residue" evidence="1">
    <location>
        <position position="1"/>
    </location>
</feature>
<dbReference type="RefSeq" id="WP_235605682.1">
    <property type="nucleotide sequence ID" value="NZ_MUFC01000001.1"/>
</dbReference>
<dbReference type="Proteomes" id="UP000188627">
    <property type="component" value="Unassembled WGS sequence"/>
</dbReference>
<keyword evidence="2" id="KW-1185">Reference proteome</keyword>